<comment type="caution">
    <text evidence="2">The sequence shown here is derived from an EMBL/GenBank/DDBJ whole genome shotgun (WGS) entry which is preliminary data.</text>
</comment>
<dbReference type="PANTHER" id="PTHR31446:SF29">
    <property type="entry name" value="ACID PHOSPHATASE_VANADIUM-DEPENDENT HALOPEROXIDASE-RELATED PROTEIN"/>
    <property type="match status" value="1"/>
</dbReference>
<feature type="transmembrane region" description="Helical" evidence="1">
    <location>
        <begin position="57"/>
        <end position="76"/>
    </location>
</feature>
<dbReference type="Pfam" id="PF02681">
    <property type="entry name" value="DUF212"/>
    <property type="match status" value="1"/>
</dbReference>
<evidence type="ECO:0000256" key="1">
    <source>
        <dbReference type="SAM" id="Phobius"/>
    </source>
</evidence>
<evidence type="ECO:0008006" key="4">
    <source>
        <dbReference type="Google" id="ProtNLM"/>
    </source>
</evidence>
<dbReference type="Proteomes" id="UP000230052">
    <property type="component" value="Unassembled WGS sequence"/>
</dbReference>
<keyword evidence="1" id="KW-0812">Transmembrane</keyword>
<keyword evidence="1" id="KW-1133">Transmembrane helix</keyword>
<evidence type="ECO:0000313" key="2">
    <source>
        <dbReference type="EMBL" id="PIU41923.1"/>
    </source>
</evidence>
<organism evidence="2 3">
    <name type="scientific">Candidatus Aquitaenariimonas noxiae</name>
    <dbReference type="NCBI Taxonomy" id="1974741"/>
    <lineage>
        <taxon>Bacteria</taxon>
        <taxon>Pseudomonadati</taxon>
        <taxon>Candidatus Omnitrophota</taxon>
        <taxon>Candidatus Aquitaenariimonas</taxon>
    </lineage>
</organism>
<accession>A0A2J0L1C3</accession>
<dbReference type="InterPro" id="IPR003832">
    <property type="entry name" value="DUF212"/>
</dbReference>
<feature type="transmembrane region" description="Helical" evidence="1">
    <location>
        <begin position="111"/>
        <end position="134"/>
    </location>
</feature>
<reference evidence="2 3" key="1">
    <citation type="submission" date="2017-09" db="EMBL/GenBank/DDBJ databases">
        <title>Depth-based differentiation of microbial function through sediment-hosted aquifers and enrichment of novel symbionts in the deep terrestrial subsurface.</title>
        <authorList>
            <person name="Probst A.J."/>
            <person name="Ladd B."/>
            <person name="Jarett J.K."/>
            <person name="Geller-Mcgrath D.E."/>
            <person name="Sieber C.M."/>
            <person name="Emerson J.B."/>
            <person name="Anantharaman K."/>
            <person name="Thomas B.C."/>
            <person name="Malmstrom R."/>
            <person name="Stieglmeier M."/>
            <person name="Klingl A."/>
            <person name="Woyke T."/>
            <person name="Ryan C.M."/>
            <person name="Banfield J.F."/>
        </authorList>
    </citation>
    <scope>NUCLEOTIDE SEQUENCE [LARGE SCALE GENOMIC DNA]</scope>
    <source>
        <strain evidence="2">CG07_land_8_20_14_0_80_42_15</strain>
    </source>
</reference>
<dbReference type="EMBL" id="PEWV01000028">
    <property type="protein sequence ID" value="PIU41923.1"/>
    <property type="molecule type" value="Genomic_DNA"/>
</dbReference>
<keyword evidence="1" id="KW-0472">Membrane</keyword>
<sequence>MATFLAWFVAQAFKVIVGILREKRFDFRWFIGTGGMPSSHSATVCALTTAIGLTYGFYSPLFATTFIFTIIVLFDAQGMRRTVGKQAEILNKVLDDIYWKGKIQEDRLKELLGHTPIEVFAGMLVGIIIALFVAR</sequence>
<protein>
    <recommendedName>
        <fullName evidence="4">Acid phosphatase</fullName>
    </recommendedName>
</protein>
<evidence type="ECO:0000313" key="3">
    <source>
        <dbReference type="Proteomes" id="UP000230052"/>
    </source>
</evidence>
<dbReference type="AlphaFoldDB" id="A0A2J0L1C3"/>
<proteinExistence type="predicted"/>
<name>A0A2J0L1C3_9BACT</name>
<gene>
    <name evidence="2" type="ORF">COS99_03015</name>
</gene>
<dbReference type="PANTHER" id="PTHR31446">
    <property type="entry name" value="ACID PHOSPHATASE/VANADIUM-DEPENDENT HALOPEROXIDASE-RELATED PROTEIN"/>
    <property type="match status" value="1"/>
</dbReference>